<dbReference type="PANTHER" id="PTHR47506:SF6">
    <property type="entry name" value="HTH-TYPE TRANSCRIPTIONAL REPRESSOR NEMR"/>
    <property type="match status" value="1"/>
</dbReference>
<comment type="caution">
    <text evidence="6">The sequence shown here is derived from an EMBL/GenBank/DDBJ whole genome shotgun (WGS) entry which is preliminary data.</text>
</comment>
<dbReference type="Proteomes" id="UP001500866">
    <property type="component" value="Unassembled WGS sequence"/>
</dbReference>
<proteinExistence type="predicted"/>
<evidence type="ECO:0000256" key="1">
    <source>
        <dbReference type="ARBA" id="ARBA00023015"/>
    </source>
</evidence>
<dbReference type="SUPFAM" id="SSF46689">
    <property type="entry name" value="Homeodomain-like"/>
    <property type="match status" value="1"/>
</dbReference>
<protein>
    <submittedName>
        <fullName evidence="6">TetR/AcrR family transcriptional regulator</fullName>
    </submittedName>
</protein>
<dbReference type="Pfam" id="PF00440">
    <property type="entry name" value="TetR_N"/>
    <property type="match status" value="1"/>
</dbReference>
<keyword evidence="1" id="KW-0805">Transcription regulation</keyword>
<organism evidence="6 7">
    <name type="scientific">Virgibacillus siamensis</name>
    <dbReference type="NCBI Taxonomy" id="480071"/>
    <lineage>
        <taxon>Bacteria</taxon>
        <taxon>Bacillati</taxon>
        <taxon>Bacillota</taxon>
        <taxon>Bacilli</taxon>
        <taxon>Bacillales</taxon>
        <taxon>Bacillaceae</taxon>
        <taxon>Virgibacillus</taxon>
    </lineage>
</organism>
<dbReference type="RefSeq" id="WP_343809859.1">
    <property type="nucleotide sequence ID" value="NZ_BAAADS010000001.1"/>
</dbReference>
<sequence>MANNDTRHKILKAASNIVQQDGILDLTLEAAAEQAGVSKGGLLYHFPSKDALIEGMVQHLFENYAVNIKKEADQDPVQKGRWTRAFIKETYQQSTPDKNMDAGLMAAAAINPDLLKPVQDAYEEWQQNIEQDGFDPINATVLRLAVDGLWFSEIFGLAPLEKSQRKLVLERLIQLTKEE</sequence>
<dbReference type="PRINTS" id="PR00455">
    <property type="entry name" value="HTHTETR"/>
</dbReference>
<dbReference type="Pfam" id="PF17937">
    <property type="entry name" value="TetR_C_28"/>
    <property type="match status" value="1"/>
</dbReference>
<gene>
    <name evidence="6" type="ORF">GCM10009001_04360</name>
</gene>
<dbReference type="SUPFAM" id="SSF48498">
    <property type="entry name" value="Tetracyclin repressor-like, C-terminal domain"/>
    <property type="match status" value="1"/>
</dbReference>
<evidence type="ECO:0000313" key="7">
    <source>
        <dbReference type="Proteomes" id="UP001500866"/>
    </source>
</evidence>
<reference evidence="6 7" key="1">
    <citation type="journal article" date="2019" name="Int. J. Syst. Evol. Microbiol.">
        <title>The Global Catalogue of Microorganisms (GCM) 10K type strain sequencing project: providing services to taxonomists for standard genome sequencing and annotation.</title>
        <authorList>
            <consortium name="The Broad Institute Genomics Platform"/>
            <consortium name="The Broad Institute Genome Sequencing Center for Infectious Disease"/>
            <person name="Wu L."/>
            <person name="Ma J."/>
        </authorList>
    </citation>
    <scope>NUCLEOTIDE SEQUENCE [LARGE SCALE GENOMIC DNA]</scope>
    <source>
        <strain evidence="6 7">JCM 15395</strain>
    </source>
</reference>
<keyword evidence="2 4" id="KW-0238">DNA-binding</keyword>
<dbReference type="PANTHER" id="PTHR47506">
    <property type="entry name" value="TRANSCRIPTIONAL REGULATORY PROTEIN"/>
    <property type="match status" value="1"/>
</dbReference>
<dbReference type="InterPro" id="IPR036271">
    <property type="entry name" value="Tet_transcr_reg_TetR-rel_C_sf"/>
</dbReference>
<evidence type="ECO:0000256" key="2">
    <source>
        <dbReference type="ARBA" id="ARBA00023125"/>
    </source>
</evidence>
<accession>A0ABN1FIC3</accession>
<evidence type="ECO:0000259" key="5">
    <source>
        <dbReference type="PROSITE" id="PS50977"/>
    </source>
</evidence>
<dbReference type="EMBL" id="BAAADS010000001">
    <property type="protein sequence ID" value="GAA0591406.1"/>
    <property type="molecule type" value="Genomic_DNA"/>
</dbReference>
<dbReference type="Gene3D" id="1.10.357.10">
    <property type="entry name" value="Tetracycline Repressor, domain 2"/>
    <property type="match status" value="1"/>
</dbReference>
<dbReference type="InterPro" id="IPR001647">
    <property type="entry name" value="HTH_TetR"/>
</dbReference>
<feature type="DNA-binding region" description="H-T-H motif" evidence="4">
    <location>
        <begin position="27"/>
        <end position="46"/>
    </location>
</feature>
<dbReference type="InterPro" id="IPR009057">
    <property type="entry name" value="Homeodomain-like_sf"/>
</dbReference>
<evidence type="ECO:0000313" key="6">
    <source>
        <dbReference type="EMBL" id="GAA0591406.1"/>
    </source>
</evidence>
<keyword evidence="3" id="KW-0804">Transcription</keyword>
<name>A0ABN1FIC3_9BACI</name>
<evidence type="ECO:0000256" key="3">
    <source>
        <dbReference type="ARBA" id="ARBA00023163"/>
    </source>
</evidence>
<evidence type="ECO:0000256" key="4">
    <source>
        <dbReference type="PROSITE-ProRule" id="PRU00335"/>
    </source>
</evidence>
<dbReference type="PROSITE" id="PS50977">
    <property type="entry name" value="HTH_TETR_2"/>
    <property type="match status" value="1"/>
</dbReference>
<feature type="domain" description="HTH tetR-type" evidence="5">
    <location>
        <begin position="4"/>
        <end position="64"/>
    </location>
</feature>
<dbReference type="InterPro" id="IPR041479">
    <property type="entry name" value="TetR_CgmR_C"/>
</dbReference>
<keyword evidence="7" id="KW-1185">Reference proteome</keyword>